<dbReference type="AlphaFoldDB" id="A0A1C4DK39"/>
<proteinExistence type="predicted"/>
<evidence type="ECO:0000313" key="1">
    <source>
        <dbReference type="EMBL" id="SCC31698.1"/>
    </source>
</evidence>
<evidence type="ECO:0000313" key="2">
    <source>
        <dbReference type="Proteomes" id="UP000199698"/>
    </source>
</evidence>
<keyword evidence="2" id="KW-1185">Reference proteome</keyword>
<protein>
    <submittedName>
        <fullName evidence="1">Uncharacterized protein</fullName>
    </submittedName>
</protein>
<gene>
    <name evidence="1" type="ORF">GA0061080_10801</name>
</gene>
<accession>A0A1C4DK39</accession>
<sequence>MNQTAKIIKPKLGLLELAKQLGNVQQACKVMGYTVEIVIIALKNCMSKGVSLRFKKSVVKSLSKKIG</sequence>
<organism evidence="1 2">
    <name type="scientific">Gilliamella intestini</name>
    <dbReference type="NCBI Taxonomy" id="1798183"/>
    <lineage>
        <taxon>Bacteria</taxon>
        <taxon>Pseudomonadati</taxon>
        <taxon>Pseudomonadota</taxon>
        <taxon>Gammaproteobacteria</taxon>
        <taxon>Orbales</taxon>
        <taxon>Orbaceae</taxon>
        <taxon>Gilliamella</taxon>
    </lineage>
</organism>
<dbReference type="EMBL" id="FMBA01000080">
    <property type="protein sequence ID" value="SCC31698.1"/>
    <property type="molecule type" value="Genomic_DNA"/>
</dbReference>
<dbReference type="Proteomes" id="UP000199698">
    <property type="component" value="Unassembled WGS sequence"/>
</dbReference>
<reference evidence="2" key="1">
    <citation type="submission" date="2016-08" db="EMBL/GenBank/DDBJ databases">
        <authorList>
            <person name="Varghese N."/>
            <person name="Submissions Spin"/>
        </authorList>
    </citation>
    <scope>NUCLEOTIDE SEQUENCE [LARGE SCALE GENOMIC DNA]</scope>
    <source>
        <strain evidence="2">R-53144</strain>
    </source>
</reference>
<dbReference type="STRING" id="1798183.GA0061080_10801"/>
<name>A0A1C4DK39_9GAMM</name>